<evidence type="ECO:0000313" key="3">
    <source>
        <dbReference type="EMBL" id="CAQ52402.1"/>
    </source>
</evidence>
<keyword evidence="1" id="KW-0732">Signal</keyword>
<dbReference type="InterPro" id="IPR050620">
    <property type="entry name" value="Thioredoxin_H-type-like"/>
</dbReference>
<organism evidence="3">
    <name type="scientific">Laminaria digitata</name>
    <dbReference type="NCBI Taxonomy" id="80365"/>
    <lineage>
        <taxon>Eukaryota</taxon>
        <taxon>Sar</taxon>
        <taxon>Stramenopiles</taxon>
        <taxon>Ochrophyta</taxon>
        <taxon>PX clade</taxon>
        <taxon>Phaeophyceae</taxon>
        <taxon>Laminariales</taxon>
        <taxon>Laminariaceae</taxon>
        <taxon>Laminaria</taxon>
    </lineage>
</organism>
<dbReference type="PROSITE" id="PS51352">
    <property type="entry name" value="THIOREDOXIN_2"/>
    <property type="match status" value="1"/>
</dbReference>
<dbReference type="InterPro" id="IPR013766">
    <property type="entry name" value="Thioredoxin_domain"/>
</dbReference>
<dbReference type="EMBL" id="AM992071">
    <property type="protein sequence ID" value="CAQ52402.1"/>
    <property type="molecule type" value="mRNA"/>
</dbReference>
<dbReference type="AlphaFoldDB" id="B7ZGM8"/>
<dbReference type="Pfam" id="PF00085">
    <property type="entry name" value="Thioredoxin"/>
    <property type="match status" value="1"/>
</dbReference>
<dbReference type="PANTHER" id="PTHR10438">
    <property type="entry name" value="THIOREDOXIN"/>
    <property type="match status" value="1"/>
</dbReference>
<feature type="signal peptide" evidence="1">
    <location>
        <begin position="1"/>
        <end position="28"/>
    </location>
</feature>
<dbReference type="PANTHER" id="PTHR10438:SF468">
    <property type="entry name" value="THIOREDOXIN-1-RELATED"/>
    <property type="match status" value="1"/>
</dbReference>
<reference evidence="3" key="1">
    <citation type="journal article" date="2009" name="New Phytol.">
        <title>Patterns of gene expression induced by oligoguluronates reveal conserved and environment-specific molecular defense responses in the brown alga Laminaria digitata.</title>
        <authorList>
            <person name="Cosse A."/>
            <person name="Potin P."/>
            <person name="Leblanc C."/>
        </authorList>
    </citation>
    <scope>NUCLEOTIDE SEQUENCE</scope>
</reference>
<protein>
    <submittedName>
        <fullName evidence="3">Thioredoxin-like 5</fullName>
    </submittedName>
</protein>
<feature type="chain" id="PRO_5002864016" evidence="1">
    <location>
        <begin position="29"/>
        <end position="191"/>
    </location>
</feature>
<feature type="domain" description="Thioredoxin" evidence="2">
    <location>
        <begin position="52"/>
        <end position="186"/>
    </location>
</feature>
<evidence type="ECO:0000259" key="2">
    <source>
        <dbReference type="PROSITE" id="PS51352"/>
    </source>
</evidence>
<gene>
    <name evidence="3" type="primary">trx</name>
</gene>
<dbReference type="CDD" id="cd02947">
    <property type="entry name" value="TRX_family"/>
    <property type="match status" value="1"/>
</dbReference>
<accession>B7ZGM8</accession>
<sequence>MVPRSRRSTMAAALLAFAVAAVHNCGQAFVLTRVPLAMGASSAGAVATGARRDVGGTRTPISAIASPVTTKEIQTVGNVEEFDRIVARPKQVVAVWFQASWCRKCKYIGSRLRRLDEHLPAYLTNNLVLVSIDVNKVAEVPQRQKIKDLPTIQFFVEGKEVGSYVATDKGEAFYSNMERHLRAAQEDTTEE</sequence>
<name>B7ZGM8_9PHAE</name>
<evidence type="ECO:0000256" key="1">
    <source>
        <dbReference type="SAM" id="SignalP"/>
    </source>
</evidence>
<dbReference type="Gene3D" id="3.40.30.10">
    <property type="entry name" value="Glutaredoxin"/>
    <property type="match status" value="1"/>
</dbReference>
<proteinExistence type="evidence at transcript level"/>
<dbReference type="SUPFAM" id="SSF52833">
    <property type="entry name" value="Thioredoxin-like"/>
    <property type="match status" value="1"/>
</dbReference>
<dbReference type="InterPro" id="IPR036249">
    <property type="entry name" value="Thioredoxin-like_sf"/>
</dbReference>